<keyword evidence="1" id="KW-0812">Transmembrane</keyword>
<feature type="transmembrane region" description="Helical" evidence="1">
    <location>
        <begin position="173"/>
        <end position="193"/>
    </location>
</feature>
<feature type="transmembrane region" description="Helical" evidence="1">
    <location>
        <begin position="147"/>
        <end position="166"/>
    </location>
</feature>
<feature type="transmembrane region" description="Helical" evidence="1">
    <location>
        <begin position="205"/>
        <end position="226"/>
    </location>
</feature>
<evidence type="ECO:0000313" key="3">
    <source>
        <dbReference type="Proteomes" id="UP000005551"/>
    </source>
</evidence>
<dbReference type="STRING" id="1189621.A3SI_02663"/>
<accession>I5C9D8</accession>
<comment type="caution">
    <text evidence="2">The sequence shown here is derived from an EMBL/GenBank/DDBJ whole genome shotgun (WGS) entry which is preliminary data.</text>
</comment>
<dbReference type="Proteomes" id="UP000005551">
    <property type="component" value="Unassembled WGS sequence"/>
</dbReference>
<evidence type="ECO:0000313" key="2">
    <source>
        <dbReference type="EMBL" id="EIM78440.1"/>
    </source>
</evidence>
<feature type="transmembrane region" description="Helical" evidence="1">
    <location>
        <begin position="12"/>
        <end position="36"/>
    </location>
</feature>
<keyword evidence="1" id="KW-0472">Membrane</keyword>
<dbReference type="RefSeq" id="WP_009053442.1">
    <property type="nucleotide sequence ID" value="NZ_AJYA01000005.1"/>
</dbReference>
<feature type="transmembrane region" description="Helical" evidence="1">
    <location>
        <begin position="90"/>
        <end position="109"/>
    </location>
</feature>
<keyword evidence="1" id="KW-1133">Transmembrane helix</keyword>
<sequence length="245" mass="27522">MPQVAPKRKNVFFPLPLFPGLLLLVLGGGFLFYSLLLAEPLLQYEQRFETLSLSLPFDAFDFPTGRYQPEALHELQLPLFSPKDAEIPPMLYHSSFWLLLLFLITALSLSTFLKGWLFYLPLTLLIVGISSGSFLGLELQQWPDSTVWPRGIVLLACLLPVLLIRIYGHYWTLWQRLLLCTGAVALLLIGWYLQAPEAAGSQLLAAQQGLLLLSLIAAAGMCFYIARAYSRAQPLAAPTKYRSRH</sequence>
<reference evidence="2 3" key="1">
    <citation type="submission" date="2012-05" db="EMBL/GenBank/DDBJ databases">
        <title>Genome sequence of Nitritalea halalkaliphila LW7.</title>
        <authorList>
            <person name="Jangir P.K."/>
            <person name="Singh A."/>
            <person name="Shivaji S."/>
            <person name="Sharma R."/>
        </authorList>
    </citation>
    <scope>NUCLEOTIDE SEQUENCE [LARGE SCALE GENOMIC DNA]</scope>
    <source>
        <strain evidence="2 3">LW7</strain>
    </source>
</reference>
<protein>
    <submittedName>
        <fullName evidence="2">Uncharacterized protein</fullName>
    </submittedName>
</protein>
<feature type="transmembrane region" description="Helical" evidence="1">
    <location>
        <begin position="116"/>
        <end position="135"/>
    </location>
</feature>
<keyword evidence="3" id="KW-1185">Reference proteome</keyword>
<proteinExistence type="predicted"/>
<organism evidence="2 3">
    <name type="scientific">Nitritalea halalkaliphila LW7</name>
    <dbReference type="NCBI Taxonomy" id="1189621"/>
    <lineage>
        <taxon>Bacteria</taxon>
        <taxon>Pseudomonadati</taxon>
        <taxon>Bacteroidota</taxon>
        <taxon>Cytophagia</taxon>
        <taxon>Cytophagales</taxon>
        <taxon>Cyclobacteriaceae</taxon>
        <taxon>Nitritalea</taxon>
    </lineage>
</organism>
<dbReference type="AlphaFoldDB" id="I5C9D8"/>
<name>I5C9D8_9BACT</name>
<gene>
    <name evidence="2" type="ORF">A3SI_02663</name>
</gene>
<dbReference type="EMBL" id="AJYA01000005">
    <property type="protein sequence ID" value="EIM78440.1"/>
    <property type="molecule type" value="Genomic_DNA"/>
</dbReference>
<evidence type="ECO:0000256" key="1">
    <source>
        <dbReference type="SAM" id="Phobius"/>
    </source>
</evidence>